<evidence type="ECO:0000256" key="1">
    <source>
        <dbReference type="ARBA" id="ARBA00022676"/>
    </source>
</evidence>
<keyword evidence="3" id="KW-0472">Membrane</keyword>
<keyword evidence="1" id="KW-0328">Glycosyltransferase</keyword>
<comment type="caution">
    <text evidence="5">The sequence shown here is derived from an EMBL/GenBank/DDBJ whole genome shotgun (WGS) entry which is preliminary data.</text>
</comment>
<keyword evidence="3" id="KW-1133">Transmembrane helix</keyword>
<dbReference type="SUPFAM" id="SSF53448">
    <property type="entry name" value="Nucleotide-diphospho-sugar transferases"/>
    <property type="match status" value="1"/>
</dbReference>
<dbReference type="GO" id="GO:0016757">
    <property type="term" value="F:glycosyltransferase activity"/>
    <property type="evidence" value="ECO:0007669"/>
    <property type="project" value="UniProtKB-KW"/>
</dbReference>
<keyword evidence="3" id="KW-0812">Transmembrane</keyword>
<feature type="transmembrane region" description="Helical" evidence="3">
    <location>
        <begin position="243"/>
        <end position="264"/>
    </location>
</feature>
<dbReference type="Gene3D" id="3.90.550.10">
    <property type="entry name" value="Spore Coat Polysaccharide Biosynthesis Protein SpsA, Chain A"/>
    <property type="match status" value="1"/>
</dbReference>
<accession>A0A328P9I2</accession>
<feature type="domain" description="Glycosyltransferase 2-like" evidence="4">
    <location>
        <begin position="6"/>
        <end position="174"/>
    </location>
</feature>
<dbReference type="OrthoDB" id="77457at2157"/>
<evidence type="ECO:0000313" key="6">
    <source>
        <dbReference type="Proteomes" id="UP000249782"/>
    </source>
</evidence>
<organism evidence="5 6">
    <name type="scientific">Methanothermobacter tenebrarum</name>
    <dbReference type="NCBI Taxonomy" id="680118"/>
    <lineage>
        <taxon>Archaea</taxon>
        <taxon>Methanobacteriati</taxon>
        <taxon>Methanobacteriota</taxon>
        <taxon>Methanomada group</taxon>
        <taxon>Methanobacteria</taxon>
        <taxon>Methanobacteriales</taxon>
        <taxon>Methanobacteriaceae</taxon>
        <taxon>Methanothermobacter</taxon>
    </lineage>
</organism>
<dbReference type="PANTHER" id="PTHR43630:SF1">
    <property type="entry name" value="POLY-BETA-1,6-N-ACETYL-D-GLUCOSAMINE SYNTHASE"/>
    <property type="match status" value="1"/>
</dbReference>
<evidence type="ECO:0000256" key="2">
    <source>
        <dbReference type="ARBA" id="ARBA00022679"/>
    </source>
</evidence>
<dbReference type="Pfam" id="PF00535">
    <property type="entry name" value="Glycos_transf_2"/>
    <property type="match status" value="1"/>
</dbReference>
<dbReference type="RefSeq" id="WP_112094154.1">
    <property type="nucleotide sequence ID" value="NZ_QLOE01000007.1"/>
</dbReference>
<gene>
    <name evidence="5" type="ORF">DPC56_05895</name>
</gene>
<feature type="transmembrane region" description="Helical" evidence="3">
    <location>
        <begin position="270"/>
        <end position="289"/>
    </location>
</feature>
<proteinExistence type="predicted"/>
<dbReference type="EMBL" id="QLOE01000007">
    <property type="protein sequence ID" value="RAO78789.1"/>
    <property type="molecule type" value="Genomic_DNA"/>
</dbReference>
<keyword evidence="2" id="KW-0808">Transferase</keyword>
<protein>
    <recommendedName>
        <fullName evidence="4">Glycosyltransferase 2-like domain-containing protein</fullName>
    </recommendedName>
</protein>
<reference evidence="5 6" key="1">
    <citation type="submission" date="2018-06" db="EMBL/GenBank/DDBJ databases">
        <title>Draft genome sequence of hyperthermophilic methanogen Methanothermobacter tenebrarum sp. MCM-B 1447.</title>
        <authorList>
            <person name="Pore S.D."/>
            <person name="Dagar S."/>
            <person name="Dhakephalkar P.K."/>
        </authorList>
    </citation>
    <scope>NUCLEOTIDE SEQUENCE [LARGE SCALE GENOMIC DNA]</scope>
    <source>
        <strain evidence="5 6">MCM B 1447</strain>
    </source>
</reference>
<feature type="transmembrane region" description="Helical" evidence="3">
    <location>
        <begin position="301"/>
        <end position="321"/>
    </location>
</feature>
<name>A0A328P9I2_9EURY</name>
<evidence type="ECO:0000256" key="3">
    <source>
        <dbReference type="SAM" id="Phobius"/>
    </source>
</evidence>
<dbReference type="Proteomes" id="UP000249782">
    <property type="component" value="Unassembled WGS sequence"/>
</dbReference>
<dbReference type="InterPro" id="IPR029044">
    <property type="entry name" value="Nucleotide-diphossugar_trans"/>
</dbReference>
<dbReference type="AlphaFoldDB" id="A0A328P9I2"/>
<evidence type="ECO:0000313" key="5">
    <source>
        <dbReference type="EMBL" id="RAO78789.1"/>
    </source>
</evidence>
<keyword evidence="6" id="KW-1185">Reference proteome</keyword>
<evidence type="ECO:0000259" key="4">
    <source>
        <dbReference type="Pfam" id="PF00535"/>
    </source>
</evidence>
<dbReference type="PANTHER" id="PTHR43630">
    <property type="entry name" value="POLY-BETA-1,6-N-ACETYL-D-GLUCOSAMINE SYNTHASE"/>
    <property type="match status" value="1"/>
</dbReference>
<dbReference type="InterPro" id="IPR001173">
    <property type="entry name" value="Glyco_trans_2-like"/>
</dbReference>
<sequence>MLPSVSVVIPMRNEAKILKRCLRAIEKLDYPEKLLEVVIVNDGSTDNTKDIILNTKWSFNYQYIETEGVGVSKAREIGYKKAKGDFIAFTDADCVVEKDWIKRLLEPFDDNVAAVGGPNITPEDDKPFARCVGLALSFLSKPGARYAYQGEKIHEIYHNPTCNVMYRKSVLEEVGGFNHNLITTDDEELDYRIRKKGYKIIYTPFARVKHYRRANWKKYMSMAYYYGLGRMQSTKIHPKMARWFHLAPPTYIILILALLILLIYSKLFLFILSTILLFHIVGVFIVALLYTRNSECQTLTFFGLVNLWIFLYGVGMIRGVFR</sequence>